<dbReference type="Gene3D" id="3.60.40.10">
    <property type="entry name" value="PPM-type phosphatase domain"/>
    <property type="match status" value="1"/>
</dbReference>
<protein>
    <submittedName>
        <fullName evidence="5">Cyclic nucleotide-binding protein</fullName>
    </submittedName>
</protein>
<dbReference type="eggNOG" id="COG1196">
    <property type="taxonomic scope" value="Bacteria"/>
</dbReference>
<dbReference type="InterPro" id="IPR000595">
    <property type="entry name" value="cNMP-bd_dom"/>
</dbReference>
<feature type="signal peptide" evidence="3">
    <location>
        <begin position="1"/>
        <end position="23"/>
    </location>
</feature>
<dbReference type="InterPro" id="IPR011110">
    <property type="entry name" value="Reg_prop"/>
</dbReference>
<dbReference type="Pfam" id="PF07494">
    <property type="entry name" value="Reg_prop"/>
    <property type="match status" value="1"/>
</dbReference>
<reference evidence="5 6" key="1">
    <citation type="journal article" date="2011" name="Stand. Genomic Sci.">
        <title>Complete genome sequence of Marivirga tractuosa type strain (H-43).</title>
        <authorList>
            <person name="Pagani I."/>
            <person name="Chertkov O."/>
            <person name="Lapidus A."/>
            <person name="Lucas S."/>
            <person name="Del Rio T.G."/>
            <person name="Tice H."/>
            <person name="Copeland A."/>
            <person name="Cheng J.F."/>
            <person name="Nolan M."/>
            <person name="Saunders E."/>
            <person name="Pitluck S."/>
            <person name="Held B."/>
            <person name="Goodwin L."/>
            <person name="Liolios K."/>
            <person name="Ovchinikova G."/>
            <person name="Ivanova N."/>
            <person name="Mavromatis K."/>
            <person name="Pati A."/>
            <person name="Chen A."/>
            <person name="Palaniappan K."/>
            <person name="Land M."/>
            <person name="Hauser L."/>
            <person name="Jeffries C.D."/>
            <person name="Detter J.C."/>
            <person name="Han C."/>
            <person name="Tapia R."/>
            <person name="Ngatchou-Djao O.D."/>
            <person name="Rohde M."/>
            <person name="Goker M."/>
            <person name="Spring S."/>
            <person name="Sikorski J."/>
            <person name="Woyke T."/>
            <person name="Bristow J."/>
            <person name="Eisen J.A."/>
            <person name="Markowitz V."/>
            <person name="Hugenholtz P."/>
            <person name="Klenk H.P."/>
            <person name="Kyrpides N.C."/>
        </authorList>
    </citation>
    <scope>NUCLEOTIDE SEQUENCE [LARGE SCALE GENOMIC DNA]</scope>
    <source>
        <strain evidence="6">ATCC 23168 / DSM 4126 / NBRC 15989 / NCIMB 1408 / VKM B-1430 / H-43</strain>
    </source>
</reference>
<dbReference type="PANTHER" id="PTHR43156">
    <property type="entry name" value="STAGE II SPORULATION PROTEIN E-RELATED"/>
    <property type="match status" value="1"/>
</dbReference>
<dbReference type="PANTHER" id="PTHR43156:SF9">
    <property type="entry name" value="HAMP DOMAIN-CONTAINING PROTEIN"/>
    <property type="match status" value="1"/>
</dbReference>
<evidence type="ECO:0000313" key="6">
    <source>
        <dbReference type="Proteomes" id="UP000008720"/>
    </source>
</evidence>
<evidence type="ECO:0000313" key="5">
    <source>
        <dbReference type="EMBL" id="ADR20871.1"/>
    </source>
</evidence>
<evidence type="ECO:0000256" key="2">
    <source>
        <dbReference type="SAM" id="Coils"/>
    </source>
</evidence>
<evidence type="ECO:0000256" key="1">
    <source>
        <dbReference type="ARBA" id="ARBA00022801"/>
    </source>
</evidence>
<accession>E4TT23</accession>
<keyword evidence="1" id="KW-0378">Hydrolase</keyword>
<dbReference type="GO" id="GO:0016791">
    <property type="term" value="F:phosphatase activity"/>
    <property type="evidence" value="ECO:0007669"/>
    <property type="project" value="TreeGrafter"/>
</dbReference>
<dbReference type="InterPro" id="IPR036457">
    <property type="entry name" value="PPM-type-like_dom_sf"/>
</dbReference>
<feature type="domain" description="Cyclic nucleotide-binding" evidence="4">
    <location>
        <begin position="1"/>
        <end position="72"/>
    </location>
</feature>
<dbReference type="PROSITE" id="PS50042">
    <property type="entry name" value="CNMP_BINDING_3"/>
    <property type="match status" value="1"/>
</dbReference>
<dbReference type="STRING" id="643867.Ftrac_0869"/>
<dbReference type="HOGENOM" id="CLU_000445_28_2_10"/>
<dbReference type="InterPro" id="IPR015943">
    <property type="entry name" value="WD40/YVTN_repeat-like_dom_sf"/>
</dbReference>
<organism evidence="5 6">
    <name type="scientific">Marivirga tractuosa (strain ATCC 23168 / DSM 4126 / NBRC 15989 / NCIMB 1408 / VKM B-1430 / H-43)</name>
    <name type="common">Microscilla tractuosa</name>
    <name type="synonym">Flexibacter tractuosus</name>
    <dbReference type="NCBI Taxonomy" id="643867"/>
    <lineage>
        <taxon>Bacteria</taxon>
        <taxon>Pseudomonadati</taxon>
        <taxon>Bacteroidota</taxon>
        <taxon>Cytophagia</taxon>
        <taxon>Cytophagales</taxon>
        <taxon>Marivirgaceae</taxon>
        <taxon>Marivirga</taxon>
    </lineage>
</organism>
<keyword evidence="2" id="KW-0175">Coiled coil</keyword>
<sequence>MKVTNKHIGILVFLLLSANIAFSQNQQYDSFSPSDFFGEKEFLSASQDQFLNIYFKTKSEVLKFDGSEFSRIKLPIKYEDLNKIYAFKDKLFFSDNNKTYFLNLLNDSVNVVWDQAAIQFQQNEDQLWILSKTELIKLGTNLDLPEVVYSNEKNEEFYSFHIGQINTVIGHSNGLTVLVEGRSPASIGTFLSNPSKIISVDSNTYIHNENAVFNYANGRITRLFKNDIAIIDFFVDDFGKIWSVDSDGKLWVDNGIDTKSLASIIPNEIITVNKLFNDKENNLWILGKNKLLKIVQNNPFSRIVQKEIIDLFVGEKGTLLASSKELTYYNIYNKEITFKIPEQEIPVNNIQAFELDNTWIISFNKNIYSWKTGDSDLSLIRKNSNFIPFTYYTNDSLIAYNQRGDIFYVDKNVSPVQQIKTLNSAKKLDLSLDKIITVNNQNIVSTLNVATQKVKSISLPDSLSVTNLISASEGLWYFNEKEIYFISELGEITQMPISQYNLLQGKVIIKIFDDRDGNLWISTKNQLLRLPITFNEDKISSRNPIAYNKNDFLLSTFFLDVKKDPTGTLWFTHPNGISLFNPLKEIPNLVAPGISVEKAYSYTLDEFKNPVDTINLLDNKARIEKDAIVVIEARVINHLKNDKAQISYSNIINSQSERSIASGEKIILTDFEDGRNAIEIKAVNSDGIESVNKEIVNMTVIPPIWKRNWFYISGGLSLLLLGFIGYKTVIGLKNSRAKELEEELQKGLEDLEKKSHLQVLKAERLKQLNELITSQKGELEKKNTQIESQKYELSLTNQQIKKQKDLLEETSSKLKSSINYAKRIQNALMSTEVEIKKAFQESFVYFLPRDVVSGDFFWFNKAYNDKNEELHILAAVDCTGHGVPGAIVSVVGMNLLNNITKLKKIYDPGQILTEMNHDIIADLRQDETQVNDGMDMTIVTYNTETKQLYFAGAKNPLMYVEDGELIRIKGDKYAIGGQQRGADRYFQTHHLDLTDNKKRSFYLFSDGYQDQFGGEKGFKYLTGNFKKLLVNIHDKEVLEQKTILHEEIEDWKSGYHQTDDILVIGFKL</sequence>
<keyword evidence="3" id="KW-0732">Signal</keyword>
<evidence type="ECO:0000259" key="4">
    <source>
        <dbReference type="PROSITE" id="PS50042"/>
    </source>
</evidence>
<dbReference type="AlphaFoldDB" id="E4TT23"/>
<feature type="coiled-coil region" evidence="2">
    <location>
        <begin position="734"/>
        <end position="841"/>
    </location>
</feature>
<dbReference type="eggNOG" id="COG3292">
    <property type="taxonomic scope" value="Bacteria"/>
</dbReference>
<dbReference type="KEGG" id="mtt:Ftrac_0869"/>
<dbReference type="RefSeq" id="WP_013453022.1">
    <property type="nucleotide sequence ID" value="NC_014759.1"/>
</dbReference>
<keyword evidence="6" id="KW-1185">Reference proteome</keyword>
<evidence type="ECO:0000256" key="3">
    <source>
        <dbReference type="SAM" id="SignalP"/>
    </source>
</evidence>
<gene>
    <name evidence="5" type="ordered locus">Ftrac_0869</name>
</gene>
<dbReference type="OrthoDB" id="9809670at2"/>
<name>E4TT23_MARTH</name>
<proteinExistence type="predicted"/>
<dbReference type="EMBL" id="CP002349">
    <property type="protein sequence ID" value="ADR20871.1"/>
    <property type="molecule type" value="Genomic_DNA"/>
</dbReference>
<dbReference type="InterPro" id="IPR001932">
    <property type="entry name" value="PPM-type_phosphatase-like_dom"/>
</dbReference>
<dbReference type="eggNOG" id="COG2208">
    <property type="taxonomic scope" value="Bacteria"/>
</dbReference>
<dbReference type="Pfam" id="PF07228">
    <property type="entry name" value="SpoIIE"/>
    <property type="match status" value="1"/>
</dbReference>
<dbReference type="Gene3D" id="2.130.10.10">
    <property type="entry name" value="YVTN repeat-like/Quinoprotein amine dehydrogenase"/>
    <property type="match status" value="1"/>
</dbReference>
<feature type="chain" id="PRO_5005673651" evidence="3">
    <location>
        <begin position="24"/>
        <end position="1068"/>
    </location>
</feature>
<dbReference type="Proteomes" id="UP000008720">
    <property type="component" value="Chromosome"/>
</dbReference>
<dbReference type="InterPro" id="IPR052016">
    <property type="entry name" value="Bact_Sigma-Reg"/>
</dbReference>